<evidence type="ECO:0000313" key="15">
    <source>
        <dbReference type="Proteomes" id="UP001367676"/>
    </source>
</evidence>
<keyword evidence="5 12" id="KW-0812">Transmembrane</keyword>
<evidence type="ECO:0000256" key="5">
    <source>
        <dbReference type="ARBA" id="ARBA00022692"/>
    </source>
</evidence>
<keyword evidence="3 12" id="KW-0813">Transport</keyword>
<protein>
    <recommendedName>
        <fullName evidence="16">Sodium channel protein Nach</fullName>
    </recommendedName>
</protein>
<dbReference type="PANTHER" id="PTHR11690">
    <property type="entry name" value="AMILORIDE-SENSITIVE SODIUM CHANNEL-RELATED"/>
    <property type="match status" value="1"/>
</dbReference>
<keyword evidence="6 13" id="KW-1133">Transmembrane helix</keyword>
<evidence type="ECO:0000313" key="14">
    <source>
        <dbReference type="EMBL" id="KAK7576723.1"/>
    </source>
</evidence>
<feature type="transmembrane region" description="Helical" evidence="13">
    <location>
        <begin position="449"/>
        <end position="476"/>
    </location>
</feature>
<gene>
    <name evidence="14" type="ORF">V9T40_013009</name>
</gene>
<keyword evidence="15" id="KW-1185">Reference proteome</keyword>
<evidence type="ECO:0000256" key="12">
    <source>
        <dbReference type="RuleBase" id="RU000679"/>
    </source>
</evidence>
<evidence type="ECO:0000256" key="8">
    <source>
        <dbReference type="ARBA" id="ARBA00023065"/>
    </source>
</evidence>
<dbReference type="InterPro" id="IPR001873">
    <property type="entry name" value="ENaC"/>
</dbReference>
<keyword evidence="7" id="KW-0915">Sodium</keyword>
<comment type="subcellular location">
    <subcellularLocation>
        <location evidence="1">Membrane</location>
        <topology evidence="1">Multi-pass membrane protein</topology>
    </subcellularLocation>
</comment>
<name>A0AAN9Y141_9HEMI</name>
<evidence type="ECO:0000256" key="9">
    <source>
        <dbReference type="ARBA" id="ARBA00023136"/>
    </source>
</evidence>
<keyword evidence="8 12" id="KW-0406">Ion transport</keyword>
<evidence type="ECO:0000256" key="2">
    <source>
        <dbReference type="ARBA" id="ARBA00007193"/>
    </source>
</evidence>
<keyword evidence="11 12" id="KW-0407">Ion channel</keyword>
<accession>A0AAN9Y141</accession>
<evidence type="ECO:0000256" key="13">
    <source>
        <dbReference type="SAM" id="Phobius"/>
    </source>
</evidence>
<dbReference type="Gene3D" id="2.60.470.10">
    <property type="entry name" value="Acid-sensing ion channels like domains"/>
    <property type="match status" value="1"/>
</dbReference>
<dbReference type="AlphaFoldDB" id="A0AAN9Y141"/>
<comment type="similarity">
    <text evidence="2 12">Belongs to the amiloride-sensitive sodium channel (TC 1.A.6) family.</text>
</comment>
<evidence type="ECO:0000256" key="1">
    <source>
        <dbReference type="ARBA" id="ARBA00004141"/>
    </source>
</evidence>
<proteinExistence type="inferred from homology"/>
<keyword evidence="9 13" id="KW-0472">Membrane</keyword>
<evidence type="ECO:0000256" key="6">
    <source>
        <dbReference type="ARBA" id="ARBA00022989"/>
    </source>
</evidence>
<dbReference type="GO" id="GO:0005886">
    <property type="term" value="C:plasma membrane"/>
    <property type="evidence" value="ECO:0007669"/>
    <property type="project" value="TreeGrafter"/>
</dbReference>
<evidence type="ECO:0000256" key="3">
    <source>
        <dbReference type="ARBA" id="ARBA00022448"/>
    </source>
</evidence>
<dbReference type="GO" id="GO:0015280">
    <property type="term" value="F:ligand-gated sodium channel activity"/>
    <property type="evidence" value="ECO:0007669"/>
    <property type="project" value="TreeGrafter"/>
</dbReference>
<feature type="transmembrane region" description="Helical" evidence="13">
    <location>
        <begin position="33"/>
        <end position="55"/>
    </location>
</feature>
<evidence type="ECO:0000256" key="7">
    <source>
        <dbReference type="ARBA" id="ARBA00023053"/>
    </source>
</evidence>
<dbReference type="EMBL" id="JBBCAQ010000036">
    <property type="protein sequence ID" value="KAK7576723.1"/>
    <property type="molecule type" value="Genomic_DNA"/>
</dbReference>
<comment type="caution">
    <text evidence="14">The sequence shown here is derived from an EMBL/GenBank/DDBJ whole genome shotgun (WGS) entry which is preliminary data.</text>
</comment>
<reference evidence="14 15" key="1">
    <citation type="submission" date="2024-03" db="EMBL/GenBank/DDBJ databases">
        <title>Adaptation during the transition from Ophiocordyceps entomopathogen to insect associate is accompanied by gene loss and intensified selection.</title>
        <authorList>
            <person name="Ward C.M."/>
            <person name="Onetto C.A."/>
            <person name="Borneman A.R."/>
        </authorList>
    </citation>
    <scope>NUCLEOTIDE SEQUENCE [LARGE SCALE GENOMIC DNA]</scope>
    <source>
        <strain evidence="14">AWRI1</strain>
        <tissue evidence="14">Single Adult Female</tissue>
    </source>
</reference>
<evidence type="ECO:0000256" key="11">
    <source>
        <dbReference type="ARBA" id="ARBA00023303"/>
    </source>
</evidence>
<dbReference type="Pfam" id="PF00858">
    <property type="entry name" value="ASC"/>
    <property type="match status" value="1"/>
</dbReference>
<sequence length="572" mass="65771">MKTLWREYCLKSTLHGLRYVAEAERSIFEKVTWASLLTLAAIFVFYHLLSCWNLFAAAPIQVTIDDPRYPLSKIDFPAITVCPVNKVLFSKAEKLYKRLSENSKINLTSFMNTMLVLSLMRYPHYNHALEYIQRDSDDLYVVNNEDLSDIMLEVMPSIDDMFTHCFWRGHRYDCNKILRLQRTEEGFCYSFNSKTADRDLKTSTNQTPPFLAADGKLIALRNNAAGKITGFEVILKVLDHEYLPGDRRVRGYNIMVHNPDDFPDVSSNYMIFEQPRKVFRLGVKATVVVFDDSFHDLTEKQRGCTLGETDRNFPFAKWSSSSQANCYSKCRLTAIYDHCKCRPYFSRVFSTAPYCGMQHVQCLGLTNVLQRNYLAPQGEEGFPKWSLPMYMNNCACLQPCSYVSYQTEIRLTYSDILYGRNKTLYVDIMYDDLFAVRYKRFLQYNALDLLVSFGGVASLFLGCSIVSIAEFVYYAIRYLLSTCEVELVVGDVTGVIEESQTHNFSVMRQALKSIPHQILEGGSGCVSDKVSNPGPFNRKAEHSTTTPRRPIKWTILDINFSKTKLTFKFPTQ</sequence>
<keyword evidence="4 12" id="KW-0894">Sodium channel</keyword>
<dbReference type="Proteomes" id="UP001367676">
    <property type="component" value="Unassembled WGS sequence"/>
</dbReference>
<evidence type="ECO:0000256" key="4">
    <source>
        <dbReference type="ARBA" id="ARBA00022461"/>
    </source>
</evidence>
<organism evidence="14 15">
    <name type="scientific">Parthenolecanium corni</name>
    <dbReference type="NCBI Taxonomy" id="536013"/>
    <lineage>
        <taxon>Eukaryota</taxon>
        <taxon>Metazoa</taxon>
        <taxon>Ecdysozoa</taxon>
        <taxon>Arthropoda</taxon>
        <taxon>Hexapoda</taxon>
        <taxon>Insecta</taxon>
        <taxon>Pterygota</taxon>
        <taxon>Neoptera</taxon>
        <taxon>Paraneoptera</taxon>
        <taxon>Hemiptera</taxon>
        <taxon>Sternorrhyncha</taxon>
        <taxon>Coccoidea</taxon>
        <taxon>Coccidae</taxon>
        <taxon>Parthenolecanium</taxon>
    </lineage>
</organism>
<evidence type="ECO:0000256" key="10">
    <source>
        <dbReference type="ARBA" id="ARBA00023201"/>
    </source>
</evidence>
<dbReference type="PRINTS" id="PR01078">
    <property type="entry name" value="AMINACHANNEL"/>
</dbReference>
<dbReference type="PANTHER" id="PTHR11690:SF247">
    <property type="entry name" value="PICKPOCKET 23, ISOFORM C"/>
    <property type="match status" value="1"/>
</dbReference>
<evidence type="ECO:0008006" key="16">
    <source>
        <dbReference type="Google" id="ProtNLM"/>
    </source>
</evidence>
<keyword evidence="10 12" id="KW-0739">Sodium transport</keyword>